<feature type="transmembrane region" description="Helical" evidence="5">
    <location>
        <begin position="246"/>
        <end position="268"/>
    </location>
</feature>
<dbReference type="PROSITE" id="PS50893">
    <property type="entry name" value="ABC_TRANSPORTER_2"/>
    <property type="match status" value="1"/>
</dbReference>
<comment type="subcellular location">
    <subcellularLocation>
        <location evidence="1">Cell membrane</location>
        <topology evidence="1">Multi-pass membrane protein</topology>
    </subcellularLocation>
</comment>
<feature type="transmembrane region" description="Helical" evidence="5">
    <location>
        <begin position="134"/>
        <end position="154"/>
    </location>
</feature>
<evidence type="ECO:0000256" key="5">
    <source>
        <dbReference type="SAM" id="Phobius"/>
    </source>
</evidence>
<dbReference type="InterPro" id="IPR017871">
    <property type="entry name" value="ABC_transporter-like_CS"/>
</dbReference>
<evidence type="ECO:0000256" key="2">
    <source>
        <dbReference type="ARBA" id="ARBA00022692"/>
    </source>
</evidence>
<dbReference type="InterPro" id="IPR027417">
    <property type="entry name" value="P-loop_NTPase"/>
</dbReference>
<keyword evidence="8" id="KW-0067">ATP-binding</keyword>
<evidence type="ECO:0000256" key="1">
    <source>
        <dbReference type="ARBA" id="ARBA00004651"/>
    </source>
</evidence>
<evidence type="ECO:0000313" key="9">
    <source>
        <dbReference type="Proteomes" id="UP001501218"/>
    </source>
</evidence>
<feature type="transmembrane region" description="Helical" evidence="5">
    <location>
        <begin position="21"/>
        <end position="46"/>
    </location>
</feature>
<organism evidence="8 9">
    <name type="scientific">Saccharopolyspora halophila</name>
    <dbReference type="NCBI Taxonomy" id="405551"/>
    <lineage>
        <taxon>Bacteria</taxon>
        <taxon>Bacillati</taxon>
        <taxon>Actinomycetota</taxon>
        <taxon>Actinomycetes</taxon>
        <taxon>Pseudonocardiales</taxon>
        <taxon>Pseudonocardiaceae</taxon>
        <taxon>Saccharopolyspora</taxon>
    </lineage>
</organism>
<feature type="transmembrane region" description="Helical" evidence="5">
    <location>
        <begin position="160"/>
        <end position="178"/>
    </location>
</feature>
<dbReference type="PROSITE" id="PS50929">
    <property type="entry name" value="ABC_TM1F"/>
    <property type="match status" value="1"/>
</dbReference>
<dbReference type="SUPFAM" id="SSF52540">
    <property type="entry name" value="P-loop containing nucleoside triphosphate hydrolases"/>
    <property type="match status" value="1"/>
</dbReference>
<comment type="caution">
    <text evidence="8">The sequence shown here is derived from an EMBL/GenBank/DDBJ whole genome shotgun (WGS) entry which is preliminary data.</text>
</comment>
<keyword evidence="4 5" id="KW-0472">Membrane</keyword>
<keyword evidence="9" id="KW-1185">Reference proteome</keyword>
<keyword evidence="3 5" id="KW-1133">Transmembrane helix</keyword>
<feature type="transmembrane region" description="Helical" evidence="5">
    <location>
        <begin position="58"/>
        <end position="76"/>
    </location>
</feature>
<feature type="domain" description="ABC transporter" evidence="6">
    <location>
        <begin position="326"/>
        <end position="557"/>
    </location>
</feature>
<dbReference type="Gene3D" id="1.20.1560.10">
    <property type="entry name" value="ABC transporter type 1, transmembrane domain"/>
    <property type="match status" value="1"/>
</dbReference>
<proteinExistence type="predicted"/>
<evidence type="ECO:0000256" key="4">
    <source>
        <dbReference type="ARBA" id="ARBA00023136"/>
    </source>
</evidence>
<evidence type="ECO:0000259" key="6">
    <source>
        <dbReference type="PROSITE" id="PS50893"/>
    </source>
</evidence>
<dbReference type="CDD" id="cd07346">
    <property type="entry name" value="ABC_6TM_exporters"/>
    <property type="match status" value="1"/>
</dbReference>
<dbReference type="InterPro" id="IPR011527">
    <property type="entry name" value="ABC1_TM_dom"/>
</dbReference>
<dbReference type="Pfam" id="PF00664">
    <property type="entry name" value="ABC_membrane"/>
    <property type="match status" value="1"/>
</dbReference>
<protein>
    <submittedName>
        <fullName evidence="8">ABC transporter ATP-binding protein</fullName>
    </submittedName>
</protein>
<keyword evidence="8" id="KW-0547">Nucleotide-binding</keyword>
<dbReference type="Proteomes" id="UP001501218">
    <property type="component" value="Unassembled WGS sequence"/>
</dbReference>
<evidence type="ECO:0000259" key="7">
    <source>
        <dbReference type="PROSITE" id="PS50929"/>
    </source>
</evidence>
<dbReference type="GO" id="GO:0005524">
    <property type="term" value="F:ATP binding"/>
    <property type="evidence" value="ECO:0007669"/>
    <property type="project" value="UniProtKB-KW"/>
</dbReference>
<dbReference type="Gene3D" id="3.40.50.300">
    <property type="entry name" value="P-loop containing nucleotide triphosphate hydrolases"/>
    <property type="match status" value="1"/>
</dbReference>
<feature type="domain" description="ABC transmembrane type-1" evidence="7">
    <location>
        <begin position="23"/>
        <end position="303"/>
    </location>
</feature>
<dbReference type="Pfam" id="PF00005">
    <property type="entry name" value="ABC_tran"/>
    <property type="match status" value="1"/>
</dbReference>
<dbReference type="PANTHER" id="PTHR43394:SF1">
    <property type="entry name" value="ATP-BINDING CASSETTE SUB-FAMILY B MEMBER 10, MITOCHONDRIAL"/>
    <property type="match status" value="1"/>
</dbReference>
<accession>A0ABP5T255</accession>
<sequence>MAAGARHGALGSAIRGQWRRVSASAVLSALHQATEALVPVLIGLALDEAVTTGSLARFGSLIVALGAVFLGIALSFRYGARFGERASYLAAHELRMDLARRVLDHRGGAESGRLPGELVNIATNDAKRVGAANLVLPIGLAACCGLLVAAGALLRISPQLGSIVLLGTPLLLIVAHLLGKPLERRSDSEQERAAQASGTAADLVSGLRVLKGIGAVSAAVERYRDTSRNSLQATVRAAHAKAWHDGGMLVLTGVLIAVIALIGGRLAARGEISVGELVAAVGLAQFLLGPLQTFSFVNGELALARASAKRIDAVVGSRAAVQAEEAALPELLRGHLRVRDLTGGPLRGIGFEVGPGTLTGVVTGDPRVANALVDCLSREADPASGSIELDGRDITTLDIPQFRAAVLVAAHDADLFEGSLLDNVTAGEQRSGIEASLTASAADEVVRTLPEGADTALAERGRSLSGGQRQRVALARALAAEAPVLVLHDPTTAVDAVTETRIADGIRSVRSGRTTLLVATSPVLLAVTDSVVFLDDGAVATHDELLADERYRSVVLP</sequence>
<dbReference type="InterPro" id="IPR039421">
    <property type="entry name" value="Type_1_exporter"/>
</dbReference>
<keyword evidence="2 5" id="KW-0812">Transmembrane</keyword>
<evidence type="ECO:0000256" key="3">
    <source>
        <dbReference type="ARBA" id="ARBA00022989"/>
    </source>
</evidence>
<name>A0ABP5T255_9PSEU</name>
<dbReference type="RefSeq" id="WP_344129280.1">
    <property type="nucleotide sequence ID" value="NZ_BAAARA010000005.1"/>
</dbReference>
<gene>
    <name evidence="8" type="ORF">GCM10009854_20650</name>
</gene>
<reference evidence="9" key="1">
    <citation type="journal article" date="2019" name="Int. J. Syst. Evol. Microbiol.">
        <title>The Global Catalogue of Microorganisms (GCM) 10K type strain sequencing project: providing services to taxonomists for standard genome sequencing and annotation.</title>
        <authorList>
            <consortium name="The Broad Institute Genomics Platform"/>
            <consortium name="The Broad Institute Genome Sequencing Center for Infectious Disease"/>
            <person name="Wu L."/>
            <person name="Ma J."/>
        </authorList>
    </citation>
    <scope>NUCLEOTIDE SEQUENCE [LARGE SCALE GENOMIC DNA]</scope>
    <source>
        <strain evidence="9">JCM 16221</strain>
    </source>
</reference>
<dbReference type="InterPro" id="IPR036640">
    <property type="entry name" value="ABC1_TM_sf"/>
</dbReference>
<evidence type="ECO:0000313" key="8">
    <source>
        <dbReference type="EMBL" id="GAA2343779.1"/>
    </source>
</evidence>
<dbReference type="InterPro" id="IPR003439">
    <property type="entry name" value="ABC_transporter-like_ATP-bd"/>
</dbReference>
<dbReference type="PANTHER" id="PTHR43394">
    <property type="entry name" value="ATP-DEPENDENT PERMEASE MDL1, MITOCHONDRIAL"/>
    <property type="match status" value="1"/>
</dbReference>
<dbReference type="EMBL" id="BAAARA010000005">
    <property type="protein sequence ID" value="GAA2343779.1"/>
    <property type="molecule type" value="Genomic_DNA"/>
</dbReference>
<dbReference type="PROSITE" id="PS00211">
    <property type="entry name" value="ABC_TRANSPORTER_1"/>
    <property type="match status" value="1"/>
</dbReference>
<dbReference type="SUPFAM" id="SSF90123">
    <property type="entry name" value="ABC transporter transmembrane region"/>
    <property type="match status" value="1"/>
</dbReference>